<evidence type="ECO:0000256" key="1">
    <source>
        <dbReference type="SAM" id="Phobius"/>
    </source>
</evidence>
<reference evidence="2 3" key="1">
    <citation type="submission" date="2011-07" db="EMBL/GenBank/DDBJ databases">
        <authorList>
            <person name="Harkins D.M."/>
            <person name="Madupu R."/>
            <person name="Durkin A.S."/>
            <person name="Torralba M."/>
            <person name="Methe B."/>
            <person name="Sutton G.G."/>
            <person name="Nelson K.E."/>
        </authorList>
    </citation>
    <scope>NUCLEOTIDE SEQUENCE [LARGE SCALE GENOMIC DNA]</scope>
    <source>
        <strain evidence="2 3">HK 85</strain>
    </source>
</reference>
<sequence length="41" mass="4259">MGFAAWLAAGGVELTLMIAVGFSLYSVLVLPLLLPKTRPAA</sequence>
<evidence type="ECO:0000313" key="3">
    <source>
        <dbReference type="Proteomes" id="UP000006235"/>
    </source>
</evidence>
<keyword evidence="1" id="KW-0472">Membrane</keyword>
<gene>
    <name evidence="2" type="ORF">HMPREF9952_0665</name>
</gene>
<dbReference type="AlphaFoldDB" id="F9Q9G2"/>
<dbReference type="STRING" id="1035188.HMPREF9952_0665"/>
<dbReference type="EMBL" id="AFUV01000014">
    <property type="protein sequence ID" value="EGV05750.1"/>
    <property type="molecule type" value="Genomic_DNA"/>
</dbReference>
<comment type="caution">
    <text evidence="2">The sequence shown here is derived from an EMBL/GenBank/DDBJ whole genome shotgun (WGS) entry which is preliminary data.</text>
</comment>
<feature type="transmembrane region" description="Helical" evidence="1">
    <location>
        <begin position="6"/>
        <end position="34"/>
    </location>
</feature>
<evidence type="ECO:0000313" key="2">
    <source>
        <dbReference type="EMBL" id="EGV05750.1"/>
    </source>
</evidence>
<proteinExistence type="predicted"/>
<keyword evidence="1" id="KW-0812">Transmembrane</keyword>
<name>F9Q9G2_9PAST</name>
<protein>
    <submittedName>
        <fullName evidence="2">Uncharacterized protein</fullName>
    </submittedName>
</protein>
<keyword evidence="1" id="KW-1133">Transmembrane helix</keyword>
<organism evidence="2 3">
    <name type="scientific">Haemophilus pittmaniae HK 85</name>
    <dbReference type="NCBI Taxonomy" id="1035188"/>
    <lineage>
        <taxon>Bacteria</taxon>
        <taxon>Pseudomonadati</taxon>
        <taxon>Pseudomonadota</taxon>
        <taxon>Gammaproteobacteria</taxon>
        <taxon>Pasteurellales</taxon>
        <taxon>Pasteurellaceae</taxon>
        <taxon>Haemophilus</taxon>
    </lineage>
</organism>
<accession>F9Q9G2</accession>
<dbReference type="Proteomes" id="UP000006235">
    <property type="component" value="Unassembled WGS sequence"/>
</dbReference>
<dbReference type="RefSeq" id="WP_007242706.1">
    <property type="nucleotide sequence ID" value="NZ_AFUV01000014.1"/>
</dbReference>